<dbReference type="STRING" id="1385511.GCA_000425225_02552"/>
<dbReference type="SUPFAM" id="SSF52218">
    <property type="entry name" value="Flavoproteins"/>
    <property type="match status" value="1"/>
</dbReference>
<dbReference type="InterPro" id="IPR029039">
    <property type="entry name" value="Flavoprotein-like_sf"/>
</dbReference>
<comment type="caution">
    <text evidence="4">The sequence shown here is derived from an EMBL/GenBank/DDBJ whole genome shotgun (WGS) entry which is preliminary data.</text>
</comment>
<keyword evidence="5" id="KW-1185">Reference proteome</keyword>
<organism evidence="4 5">
    <name type="scientific">Pontibacillus marinus BH030004 = DSM 16465</name>
    <dbReference type="NCBI Taxonomy" id="1385511"/>
    <lineage>
        <taxon>Bacteria</taxon>
        <taxon>Bacillati</taxon>
        <taxon>Bacillota</taxon>
        <taxon>Bacilli</taxon>
        <taxon>Bacillales</taxon>
        <taxon>Bacillaceae</taxon>
        <taxon>Pontibacillus</taxon>
    </lineage>
</organism>
<sequence length="69" mass="8067">MENILVLNGHEYYKHSRGELNQTMFDAIVELLEPHYNVKTTVLKDGFNKEEEQEKMLWADAVILSNTDL</sequence>
<keyword evidence="3" id="KW-0274">FAD</keyword>
<dbReference type="PANTHER" id="PTHR46305">
    <property type="match status" value="1"/>
</dbReference>
<dbReference type="PANTHER" id="PTHR46305:SF3">
    <property type="entry name" value="NADPH:QUINONE OXIDOREDUCTASE MDAB"/>
    <property type="match status" value="1"/>
</dbReference>
<dbReference type="eggNOG" id="COG2249">
    <property type="taxonomic scope" value="Bacteria"/>
</dbReference>
<evidence type="ECO:0000256" key="2">
    <source>
        <dbReference type="ARBA" id="ARBA00022630"/>
    </source>
</evidence>
<accession>A0A0A5I2U4</accession>
<evidence type="ECO:0000313" key="5">
    <source>
        <dbReference type="Proteomes" id="UP000030403"/>
    </source>
</evidence>
<dbReference type="Gene3D" id="3.40.50.360">
    <property type="match status" value="1"/>
</dbReference>
<dbReference type="InterPro" id="IPR052397">
    <property type="entry name" value="NADPH-QR_MdaB"/>
</dbReference>
<evidence type="ECO:0000256" key="3">
    <source>
        <dbReference type="ARBA" id="ARBA00022827"/>
    </source>
</evidence>
<reference evidence="4 5" key="1">
    <citation type="submission" date="2013-08" db="EMBL/GenBank/DDBJ databases">
        <authorList>
            <person name="Huang J."/>
            <person name="Wang G."/>
        </authorList>
    </citation>
    <scope>NUCLEOTIDE SEQUENCE [LARGE SCALE GENOMIC DNA]</scope>
    <source>
        <strain evidence="4 5">BH030004</strain>
    </source>
</reference>
<comment type="cofactor">
    <cofactor evidence="1">
        <name>FAD</name>
        <dbReference type="ChEBI" id="CHEBI:57692"/>
    </cofactor>
</comment>
<dbReference type="AlphaFoldDB" id="A0A0A5I2U4"/>
<protein>
    <submittedName>
        <fullName evidence="4">Uncharacterized protein</fullName>
    </submittedName>
</protein>
<evidence type="ECO:0000256" key="1">
    <source>
        <dbReference type="ARBA" id="ARBA00001974"/>
    </source>
</evidence>
<dbReference type="Proteomes" id="UP000030403">
    <property type="component" value="Unassembled WGS sequence"/>
</dbReference>
<keyword evidence="2" id="KW-0285">Flavoprotein</keyword>
<proteinExistence type="predicted"/>
<dbReference type="EMBL" id="AVPF01000009">
    <property type="protein sequence ID" value="KGX90167.1"/>
    <property type="molecule type" value="Genomic_DNA"/>
</dbReference>
<gene>
    <name evidence="4" type="ORF">N783_01360</name>
</gene>
<name>A0A0A5I2U4_9BACI</name>
<evidence type="ECO:0000313" key="4">
    <source>
        <dbReference type="EMBL" id="KGX90167.1"/>
    </source>
</evidence>